<feature type="domain" description="OmpR/PhoB-type" evidence="5">
    <location>
        <begin position="5"/>
        <end position="103"/>
    </location>
</feature>
<evidence type="ECO:0000256" key="4">
    <source>
        <dbReference type="SAM" id="MobiDB-lite"/>
    </source>
</evidence>
<sequence>MQPAPASLAFDDVLIDFAGRRLVRGGVGQPLEPKAFDVLALLAGSPGQVFTRDGILDAVWGHRHVTPGVLNRVMTLLRQALGEDAHHPRLLHTLHGVGYRFDLPEPAPGVATEAVQAPVPETPPEPQPVPAQPPMRHADDRPPGLPRLALWSLPLLALLAFAGWKWWPHALPPATAGAPAATVPERSIAVLPLVNASNDPEQQFFSDGLSENLIDTLSRFEELKVIGRISAFRFRGSKDDSATIGRKLGVSYLLGGSVQRAGDMVRINASLTKATDGSTLWSEHYDRPYKDLFALQDEITSAVTGALRVELLSPGEAAKHDDRPPSGNIDAYDAYLQGLKHWHDEDFRKAAEYMTRAVEIDPDYAMAWAHLSGSWSTVATFFNEPPAVAREHMRLARLAADKALQLAPDLGASHAARAYVRFYGFDHQGALAECRRAVRLAPDDGTVLNGCGYTLAGIGKLGEAIRLREHLLSIEPLYTVNNFEYAQLLMATGQLDEAQKYLRIAEGLSQPGSSPIQLMHVAIARGDAKAAQDVARKQASPWRELDLAIAAQISPDRAAADASLAQVLADGIATKASPYSVAQAYALRGDYDSTMQWLERAPPHEFLFMLADPLVLRLRDDPRLIALCRKIGLPPPATSEALSLDQIRAADGAAR</sequence>
<name>A0ABV7XIZ3_9GAMM</name>
<dbReference type="Gene3D" id="1.25.40.10">
    <property type="entry name" value="Tetratricopeptide repeat domain"/>
    <property type="match status" value="1"/>
</dbReference>
<reference evidence="7" key="1">
    <citation type="journal article" date="2019" name="Int. J. Syst. Evol. Microbiol.">
        <title>The Global Catalogue of Microorganisms (GCM) 10K type strain sequencing project: providing services to taxonomists for standard genome sequencing and annotation.</title>
        <authorList>
            <consortium name="The Broad Institute Genomics Platform"/>
            <consortium name="The Broad Institute Genome Sequencing Center for Infectious Disease"/>
            <person name="Wu L."/>
            <person name="Ma J."/>
        </authorList>
    </citation>
    <scope>NUCLEOTIDE SEQUENCE [LARGE SCALE GENOMIC DNA]</scope>
    <source>
        <strain evidence="7">KCTC 42441</strain>
    </source>
</reference>
<feature type="repeat" description="TPR" evidence="2">
    <location>
        <begin position="331"/>
        <end position="364"/>
    </location>
</feature>
<dbReference type="EMBL" id="JBHRYA010000007">
    <property type="protein sequence ID" value="MFC3716155.1"/>
    <property type="molecule type" value="Genomic_DNA"/>
</dbReference>
<evidence type="ECO:0000256" key="1">
    <source>
        <dbReference type="ARBA" id="ARBA00023125"/>
    </source>
</evidence>
<protein>
    <submittedName>
        <fullName evidence="6">Winged helix-turn-helix domain-containing tetratricopeptide repeat protein</fullName>
    </submittedName>
</protein>
<dbReference type="SMART" id="SM00862">
    <property type="entry name" value="Trans_reg_C"/>
    <property type="match status" value="1"/>
</dbReference>
<dbReference type="InterPro" id="IPR011990">
    <property type="entry name" value="TPR-like_helical_dom_sf"/>
</dbReference>
<dbReference type="InterPro" id="IPR036388">
    <property type="entry name" value="WH-like_DNA-bd_sf"/>
</dbReference>
<dbReference type="RefSeq" id="WP_386743270.1">
    <property type="nucleotide sequence ID" value="NZ_JBHRYA010000007.1"/>
</dbReference>
<feature type="region of interest" description="Disordered" evidence="4">
    <location>
        <begin position="117"/>
        <end position="138"/>
    </location>
</feature>
<feature type="compositionally biased region" description="Pro residues" evidence="4">
    <location>
        <begin position="120"/>
        <end position="133"/>
    </location>
</feature>
<dbReference type="Proteomes" id="UP001595705">
    <property type="component" value="Unassembled WGS sequence"/>
</dbReference>
<feature type="DNA-binding region" description="OmpR/PhoB-type" evidence="3">
    <location>
        <begin position="5"/>
        <end position="103"/>
    </location>
</feature>
<dbReference type="SUPFAM" id="SSF48452">
    <property type="entry name" value="TPR-like"/>
    <property type="match status" value="1"/>
</dbReference>
<evidence type="ECO:0000313" key="6">
    <source>
        <dbReference type="EMBL" id="MFC3716155.1"/>
    </source>
</evidence>
<keyword evidence="1 3" id="KW-0238">DNA-binding</keyword>
<dbReference type="Gene3D" id="1.10.10.10">
    <property type="entry name" value="Winged helix-like DNA-binding domain superfamily/Winged helix DNA-binding domain"/>
    <property type="match status" value="1"/>
</dbReference>
<dbReference type="InterPro" id="IPR016032">
    <property type="entry name" value="Sig_transdc_resp-reg_C-effctor"/>
</dbReference>
<gene>
    <name evidence="6" type="ORF">ACFONC_08330</name>
</gene>
<dbReference type="InterPro" id="IPR019734">
    <property type="entry name" value="TPR_rpt"/>
</dbReference>
<accession>A0ABV7XIZ3</accession>
<dbReference type="Pfam" id="PF00486">
    <property type="entry name" value="Trans_reg_C"/>
    <property type="match status" value="1"/>
</dbReference>
<dbReference type="Gene3D" id="3.40.50.10610">
    <property type="entry name" value="ABC-type transport auxiliary lipoprotein component"/>
    <property type="match status" value="1"/>
</dbReference>
<comment type="caution">
    <text evidence="6">The sequence shown here is derived from an EMBL/GenBank/DDBJ whole genome shotgun (WGS) entry which is preliminary data.</text>
</comment>
<evidence type="ECO:0000256" key="2">
    <source>
        <dbReference type="PROSITE-ProRule" id="PRU00339"/>
    </source>
</evidence>
<proteinExistence type="predicted"/>
<evidence type="ECO:0000256" key="3">
    <source>
        <dbReference type="PROSITE-ProRule" id="PRU01091"/>
    </source>
</evidence>
<dbReference type="PROSITE" id="PS50005">
    <property type="entry name" value="TPR"/>
    <property type="match status" value="1"/>
</dbReference>
<keyword evidence="7" id="KW-1185">Reference proteome</keyword>
<organism evidence="6 7">
    <name type="scientific">Luteimonas soli</name>
    <dbReference type="NCBI Taxonomy" id="1648966"/>
    <lineage>
        <taxon>Bacteria</taxon>
        <taxon>Pseudomonadati</taxon>
        <taxon>Pseudomonadota</taxon>
        <taxon>Gammaproteobacteria</taxon>
        <taxon>Lysobacterales</taxon>
        <taxon>Lysobacteraceae</taxon>
        <taxon>Luteimonas</taxon>
    </lineage>
</organism>
<dbReference type="CDD" id="cd00383">
    <property type="entry name" value="trans_reg_C"/>
    <property type="match status" value="1"/>
</dbReference>
<dbReference type="PROSITE" id="PS51755">
    <property type="entry name" value="OMPR_PHOB"/>
    <property type="match status" value="1"/>
</dbReference>
<dbReference type="SUPFAM" id="SSF46894">
    <property type="entry name" value="C-terminal effector domain of the bipartite response regulators"/>
    <property type="match status" value="1"/>
</dbReference>
<evidence type="ECO:0000259" key="5">
    <source>
        <dbReference type="PROSITE" id="PS51755"/>
    </source>
</evidence>
<dbReference type="InterPro" id="IPR001867">
    <property type="entry name" value="OmpR/PhoB-type_DNA-bd"/>
</dbReference>
<keyword evidence="2" id="KW-0802">TPR repeat</keyword>
<evidence type="ECO:0000313" key="7">
    <source>
        <dbReference type="Proteomes" id="UP001595705"/>
    </source>
</evidence>